<dbReference type="EMBL" id="CP003490">
    <property type="protein sequence ID" value="AFR70051.1"/>
    <property type="molecule type" value="Genomic_DNA"/>
</dbReference>
<sequence length="348" mass="41356">MISYFQKNKKRKSILNKIKEKRIIINDFYVPLGIVPIESSKPKEGVSIELKTSEDSADMYSYSISISANRLSDLFLKLIKLFPYYATMVIERKSEDINREFDVLMSDPDISLSEIRRVFKKYNELWVECGFVGFGVIDEYNDFEIFINLDKEIIINTPFKNIKKINRILDSFNLLDETPVFISSDVHWHYSLSSIVSYESYSETYEYIFDYYDIINNLKHSFGFAIINDDEKIINKEPKWWNVTVRCLGKCKTVSFVSTYYIVANTIEEMETVIEEKMKELDIEYYYIYDYYNVDPNNYHHKSVNLSNKDNLFFRKAPFGIWAESDIFISKVKDISLFYINRSYERAY</sequence>
<dbReference type="HOGENOM" id="CLU_798481_0_0_12"/>
<dbReference type="PATRIC" id="fig|1133568.3.peg.699"/>
<dbReference type="KEGG" id="bpj:B2904_orf704"/>
<evidence type="ECO:0000313" key="2">
    <source>
        <dbReference type="Proteomes" id="UP000007346"/>
    </source>
</evidence>
<accession>J9UCQ2</accession>
<dbReference type="Proteomes" id="UP000007346">
    <property type="component" value="Chromosome"/>
</dbReference>
<proteinExistence type="predicted"/>
<gene>
    <name evidence="1" type="ORF">B2904_orf704</name>
</gene>
<protein>
    <submittedName>
        <fullName evidence="1">Uncharacterized protein</fullName>
    </submittedName>
</protein>
<evidence type="ECO:0000313" key="1">
    <source>
        <dbReference type="EMBL" id="AFR70051.1"/>
    </source>
</evidence>
<reference evidence="1 2" key="1">
    <citation type="journal article" date="2012" name="BMC Genomics">
        <title>Comparative genomics of Brachyspira pilosicoli strains: genome rearrangements, reductions and correlation of genetic compliment with phenotypic diversity.</title>
        <authorList>
            <person name="Mappley L.J."/>
            <person name="Black M.L."/>
            <person name="Abuoun M."/>
            <person name="Darby A.C."/>
            <person name="Woodward M.J."/>
            <person name="Parkhill J."/>
            <person name="Turner A.K."/>
            <person name="Bellgard M.I."/>
            <person name="La T."/>
            <person name="Phillips N.D."/>
            <person name="La Ragione R.M."/>
            <person name="Hampson D.J."/>
        </authorList>
    </citation>
    <scope>NUCLEOTIDE SEQUENCE [LARGE SCALE GENOMIC DNA]</scope>
    <source>
        <strain evidence="1">B2904</strain>
    </source>
</reference>
<dbReference type="RefSeq" id="WP_014935533.1">
    <property type="nucleotide sequence ID" value="NC_018607.1"/>
</dbReference>
<name>J9UCQ2_BRAPL</name>
<organism evidence="1 2">
    <name type="scientific">Brachyspira pilosicoli B2904</name>
    <dbReference type="NCBI Taxonomy" id="1133568"/>
    <lineage>
        <taxon>Bacteria</taxon>
        <taxon>Pseudomonadati</taxon>
        <taxon>Spirochaetota</taxon>
        <taxon>Spirochaetia</taxon>
        <taxon>Brachyspirales</taxon>
        <taxon>Brachyspiraceae</taxon>
        <taxon>Brachyspira</taxon>
    </lineage>
</organism>
<dbReference type="AlphaFoldDB" id="J9UCQ2"/>